<dbReference type="PANTHER" id="PTHR34580:SF3">
    <property type="entry name" value="PROTEIN PAFB"/>
    <property type="match status" value="1"/>
</dbReference>
<evidence type="ECO:0000313" key="2">
    <source>
        <dbReference type="EMBL" id="TQR46609.1"/>
    </source>
</evidence>
<dbReference type="EMBL" id="SADY01000001">
    <property type="protein sequence ID" value="TQR46609.1"/>
    <property type="molecule type" value="Genomic_DNA"/>
</dbReference>
<name>A0ABY3AXC9_PAEPP</name>
<accession>A0ABY3AXC9</accession>
<proteinExistence type="predicted"/>
<reference evidence="2 3" key="1">
    <citation type="submission" date="2018-03" db="EMBL/GenBank/DDBJ databases">
        <title>Aerobic endospore-forming bacteria genome sequencing and assembly.</title>
        <authorList>
            <person name="Cavalcante D.A."/>
            <person name="Driks A."/>
            <person name="Putonti C."/>
            <person name="De-Souza M.T."/>
        </authorList>
    </citation>
    <scope>NUCLEOTIDE SEQUENCE [LARGE SCALE GENOMIC DNA]</scope>
    <source>
        <strain evidence="2 3">SDF0028</strain>
    </source>
</reference>
<gene>
    <name evidence="2" type="ORF">C7Y44_02845</name>
</gene>
<evidence type="ECO:0000313" key="3">
    <source>
        <dbReference type="Proteomes" id="UP000316208"/>
    </source>
</evidence>
<dbReference type="InterPro" id="IPR026881">
    <property type="entry name" value="WYL_dom"/>
</dbReference>
<evidence type="ECO:0000259" key="1">
    <source>
        <dbReference type="Pfam" id="PF13280"/>
    </source>
</evidence>
<dbReference type="PROSITE" id="PS52050">
    <property type="entry name" value="WYL"/>
    <property type="match status" value="1"/>
</dbReference>
<comment type="caution">
    <text evidence="2">The sequence shown here is derived from an EMBL/GenBank/DDBJ whole genome shotgun (WGS) entry which is preliminary data.</text>
</comment>
<sequence length="344" mass="40582">MDGCNANNSDDKANFQQLRSCAQHSDFVVLSMSTRGNLHLSNMHRILWFDQEVRANHFPNCTQLAHQFELSTRQANRDIEYMVNTLGAPLQYDAKKRGYRYTDATFALPSTYITEELRRTLAFLSHRYQDYNYGGYDEYQAKLPIMLQISELFRRLSDVNELQYQQIPAYEINAEIIDIANQLSMAIQNNQVLTIQYDGMEEAETYTFHPYKLCYKQYVDYVIGWCEQEEEQKMLRLDRIIRMEREAGISRLNGERPSTFGSSNLPVQPFTAIIEFIDKPSEAWRDYNLMKRENSVVFEIQFFDVSLFIDQLMSTRDWTRIVKPKWLKEKVKARCEQIMGMLSE</sequence>
<feature type="domain" description="WYL" evidence="1">
    <location>
        <begin position="180"/>
        <end position="243"/>
    </location>
</feature>
<keyword evidence="3" id="KW-1185">Reference proteome</keyword>
<dbReference type="InterPro" id="IPR051534">
    <property type="entry name" value="CBASS_pafABC_assoc_protein"/>
</dbReference>
<dbReference type="Proteomes" id="UP000316208">
    <property type="component" value="Unassembled WGS sequence"/>
</dbReference>
<organism evidence="2 3">
    <name type="scientific">Paenibacillus popilliae</name>
    <name type="common">Bacillus popilliae</name>
    <dbReference type="NCBI Taxonomy" id="78057"/>
    <lineage>
        <taxon>Bacteria</taxon>
        <taxon>Bacillati</taxon>
        <taxon>Bacillota</taxon>
        <taxon>Bacilli</taxon>
        <taxon>Bacillales</taxon>
        <taxon>Paenibacillaceae</taxon>
        <taxon>Paenibacillus</taxon>
    </lineage>
</organism>
<protein>
    <submittedName>
        <fullName evidence="2">WYL domain-containing protein</fullName>
    </submittedName>
</protein>
<dbReference type="PANTHER" id="PTHR34580">
    <property type="match status" value="1"/>
</dbReference>
<dbReference type="Pfam" id="PF13280">
    <property type="entry name" value="WYL"/>
    <property type="match status" value="1"/>
</dbReference>